<keyword evidence="1" id="KW-1185">Reference proteome</keyword>
<dbReference type="PANTHER" id="PTHR35485">
    <property type="entry name" value="OS01G0888900 PROTEIN"/>
    <property type="match status" value="1"/>
</dbReference>
<dbReference type="RefSeq" id="XP_027339105.1">
    <property type="nucleotide sequence ID" value="XM_027483304.1"/>
</dbReference>
<gene>
    <name evidence="2" type="primary">LOC113852905</name>
</gene>
<accession>A0A8B8K5R9</accession>
<evidence type="ECO:0000313" key="1">
    <source>
        <dbReference type="Proteomes" id="UP000694853"/>
    </source>
</evidence>
<sequence>MEGLLPLFYKAIKKNKTRRQYECLSSGAALSYNISMAEIYPQTQDHALQNHTPHTQKVPRHYADHKMGHRRYNSVGNFGVGFQSPQMRAGVGSPSSTKLVRFRSQRMFSCITGV</sequence>
<reference evidence="2" key="2">
    <citation type="submission" date="2025-08" db="UniProtKB">
        <authorList>
            <consortium name="RefSeq"/>
        </authorList>
    </citation>
    <scope>IDENTIFICATION</scope>
    <source>
        <tissue evidence="2">Young leaves</tissue>
    </source>
</reference>
<dbReference type="KEGG" id="aprc:113852905"/>
<dbReference type="PANTHER" id="PTHR35485:SF13">
    <property type="match status" value="1"/>
</dbReference>
<reference evidence="1" key="1">
    <citation type="journal article" date="2019" name="Toxins">
        <title>Detection of Abrin-Like and Prepropulchellin-Like Toxin Genes and Transcripts Using Whole Genome Sequencing and Full-Length Transcript Sequencing of Abrus precatorius.</title>
        <authorList>
            <person name="Hovde B.T."/>
            <person name="Daligault H.E."/>
            <person name="Hanschen E.R."/>
            <person name="Kunde Y.A."/>
            <person name="Johnson M.B."/>
            <person name="Starkenburg S.R."/>
            <person name="Johnson S.L."/>
        </authorList>
    </citation>
    <scope>NUCLEOTIDE SEQUENCE [LARGE SCALE GENOMIC DNA]</scope>
</reference>
<name>A0A8B8K5R9_ABRPR</name>
<proteinExistence type="predicted"/>
<organism evidence="1 2">
    <name type="scientific">Abrus precatorius</name>
    <name type="common">Indian licorice</name>
    <name type="synonym">Glycine abrus</name>
    <dbReference type="NCBI Taxonomy" id="3816"/>
    <lineage>
        <taxon>Eukaryota</taxon>
        <taxon>Viridiplantae</taxon>
        <taxon>Streptophyta</taxon>
        <taxon>Embryophyta</taxon>
        <taxon>Tracheophyta</taxon>
        <taxon>Spermatophyta</taxon>
        <taxon>Magnoliopsida</taxon>
        <taxon>eudicotyledons</taxon>
        <taxon>Gunneridae</taxon>
        <taxon>Pentapetalae</taxon>
        <taxon>rosids</taxon>
        <taxon>fabids</taxon>
        <taxon>Fabales</taxon>
        <taxon>Fabaceae</taxon>
        <taxon>Papilionoideae</taxon>
        <taxon>50 kb inversion clade</taxon>
        <taxon>NPAAA clade</taxon>
        <taxon>indigoferoid/millettioid clade</taxon>
        <taxon>Abreae</taxon>
        <taxon>Abrus</taxon>
    </lineage>
</organism>
<dbReference type="GeneID" id="113852905"/>
<dbReference type="Proteomes" id="UP000694853">
    <property type="component" value="Unplaced"/>
</dbReference>
<protein>
    <submittedName>
        <fullName evidence="2">Uncharacterized protein LOC113852905</fullName>
    </submittedName>
</protein>
<dbReference type="OrthoDB" id="650808at2759"/>
<evidence type="ECO:0000313" key="2">
    <source>
        <dbReference type="RefSeq" id="XP_027339105.1"/>
    </source>
</evidence>
<dbReference type="AlphaFoldDB" id="A0A8B8K5R9"/>